<organism evidence="2 3">
    <name type="scientific">Salmonella phage LPSE1</name>
    <dbReference type="NCBI Taxonomy" id="1929963"/>
    <lineage>
        <taxon>Viruses</taxon>
        <taxon>Duplodnaviria</taxon>
        <taxon>Heunggongvirae</taxon>
        <taxon>Uroviricota</taxon>
        <taxon>Caudoviricetes</taxon>
        <taxon>Sarkviridae</taxon>
        <taxon>Guernseyvirinae</taxon>
        <taxon>Jerseyvirus</taxon>
        <taxon>Jerseyvirus LPSE1</taxon>
    </lineage>
</organism>
<feature type="domain" description="DUF7336" evidence="1">
    <location>
        <begin position="1"/>
        <end position="51"/>
    </location>
</feature>
<protein>
    <recommendedName>
        <fullName evidence="1">DUF7336 domain-containing protein</fullName>
    </recommendedName>
</protein>
<evidence type="ECO:0000259" key="1">
    <source>
        <dbReference type="Pfam" id="PF24024"/>
    </source>
</evidence>
<name>A0A1L7DRT7_9CAUD</name>
<dbReference type="InterPro" id="IPR055760">
    <property type="entry name" value="DUF7336"/>
</dbReference>
<keyword evidence="3" id="KW-1185">Reference proteome</keyword>
<accession>A0A1L7DRT7</accession>
<evidence type="ECO:0000313" key="3">
    <source>
        <dbReference type="Proteomes" id="UP000223589"/>
    </source>
</evidence>
<gene>
    <name evidence="2" type="ORF">LPSE_00027</name>
</gene>
<sequence length="52" mass="5962">MKVYIVSGWFHYDGADILGVYSSEEKAEAAAEQERDKSDYDGIDVCEWEVQE</sequence>
<evidence type="ECO:0000313" key="2">
    <source>
        <dbReference type="EMBL" id="APU02987.1"/>
    </source>
</evidence>
<dbReference type="EMBL" id="KY379853">
    <property type="protein sequence ID" value="APU02987.1"/>
    <property type="molecule type" value="Genomic_DNA"/>
</dbReference>
<dbReference type="Proteomes" id="UP000223589">
    <property type="component" value="Segment"/>
</dbReference>
<reference evidence="2 3" key="1">
    <citation type="submission" date="2016-12" db="EMBL/GenBank/DDBJ databases">
        <title>Complete Genome Sequence of Salmonella enterica Serovar Enteritidis Bacteriophage LPSE1, Isolated in China.</title>
        <authorList>
            <person name="Huang C."/>
            <person name="Dong X."/>
            <person name="Shi J."/>
            <person name="Li Z."/>
            <person name="Chen D."/>
            <person name="Li J."/>
            <person name="Wang X."/>
        </authorList>
    </citation>
    <scope>NUCLEOTIDE SEQUENCE [LARGE SCALE GENOMIC DNA]</scope>
</reference>
<dbReference type="Pfam" id="PF24024">
    <property type="entry name" value="DUF7336"/>
    <property type="match status" value="1"/>
</dbReference>
<proteinExistence type="predicted"/>